<organism evidence="1">
    <name type="scientific">uncultured Rubrobacteraceae bacterium</name>
    <dbReference type="NCBI Taxonomy" id="349277"/>
    <lineage>
        <taxon>Bacteria</taxon>
        <taxon>Bacillati</taxon>
        <taxon>Actinomycetota</taxon>
        <taxon>Rubrobacteria</taxon>
        <taxon>Rubrobacterales</taxon>
        <taxon>Rubrobacteraceae</taxon>
        <taxon>environmental samples</taxon>
    </lineage>
</organism>
<reference evidence="1" key="1">
    <citation type="submission" date="2020-02" db="EMBL/GenBank/DDBJ databases">
        <authorList>
            <person name="Meier V. D."/>
        </authorList>
    </citation>
    <scope>NUCLEOTIDE SEQUENCE</scope>
    <source>
        <strain evidence="1">AVDCRST_MAG03</strain>
    </source>
</reference>
<name>A0A6J4NAM2_9ACTN</name>
<sequence length="62" mass="6521">MITSSFEVPLIESPAAVPESVAARATPESAASRIATTITIVAVRLIVSTLRSWPRPTGLLCN</sequence>
<accession>A0A6J4NAM2</accession>
<dbReference type="EMBL" id="CADCUT010000002">
    <property type="protein sequence ID" value="CAA9383089.1"/>
    <property type="molecule type" value="Genomic_DNA"/>
</dbReference>
<dbReference type="AlphaFoldDB" id="A0A6J4NAM2"/>
<gene>
    <name evidence="1" type="ORF">AVDCRST_MAG03-84</name>
</gene>
<evidence type="ECO:0000313" key="1">
    <source>
        <dbReference type="EMBL" id="CAA9383089.1"/>
    </source>
</evidence>
<proteinExistence type="predicted"/>
<protein>
    <submittedName>
        <fullName evidence="1">Uncharacterized protein</fullName>
    </submittedName>
</protein>